<dbReference type="GO" id="GO:0005886">
    <property type="term" value="C:plasma membrane"/>
    <property type="evidence" value="ECO:0007669"/>
    <property type="project" value="UniProtKB-SubCell"/>
</dbReference>
<sequence length="796" mass="89075">MMLSGLLLILIVLMGALVISMQWQATRLPHWIAMLAPLISSIVFIFYAPQVLKHQQIVETIQWFPALDINLILRLDGLGLFFALLISLIGVAVFFYATRYLSHQHDDLPRFYLYLVLFMFSMLGIVLSDNTIILYIFWELTSVSSFLLISYWYDTSESQKGAVTSFMVTVFGGLAMLVGLIMLYFMTGTNVISEQLSQRHDIAAHPLFIPMMLMLLLGAFTKSAQWPFHFWLPKAMAAPTPVSAYLHSATMVKAGIYLLLRYTMLLGLSDAYTYLVTGVGLLTMIFGSLTALKQYDLKGILAYSTISQLGMIMSMVGLSGGIAQATDAHMIEIYAYVLFAAIFHLFNHALFKGTLFMGVGLIDHETGTRDIRKLGGLRRHLPVTMVVMFAASLAMAGVPLFNGFISKEMFFESLIEAHHLSAFNVPLMIVIALVGWLASIFTFIYAVYLIKTTFFGALQIERHVHEPRLMILPATVLALCLPLIFIVPQWVGTHVITPGFRGVVHTEAIVQTAPHLAQWHGFNLPLLMSVTVIVLGIVGVFSVDRVRTRFLSAQENALSVENIFHTSYESLERVSGYGLRHLMNNRLNSYIIVTLLIYFIINVYGLIRAGVPELYDIEVTDYHIFHILLLVTIMLIGFALIFIRQRLTMVILTGGIGYIVTLFFILMRAPDLALTQLVTETITTVLFIVSFSRLPNVPRGKFNFKKETVKIAVSLMTAITVVGLIFMIQQASALETISVFYHDAYEKSGGKNIVNAILGDFRALDTLAEGLVLIIAGLGIYTLLNFKDRRGQDERE</sequence>
<dbReference type="EMBL" id="MWUU01000008">
    <property type="protein sequence ID" value="PCF55146.1"/>
    <property type="molecule type" value="Genomic_DNA"/>
</dbReference>
<feature type="transmembrane region" description="Helical" evidence="11">
    <location>
        <begin position="207"/>
        <end position="226"/>
    </location>
</feature>
<evidence type="ECO:0000256" key="8">
    <source>
        <dbReference type="ARBA" id="ARBA00023065"/>
    </source>
</evidence>
<evidence type="ECO:0000259" key="14">
    <source>
        <dbReference type="Pfam" id="PF13244"/>
    </source>
</evidence>
<dbReference type="Pfam" id="PF00662">
    <property type="entry name" value="Proton_antipo_N"/>
    <property type="match status" value="1"/>
</dbReference>
<feature type="transmembrane region" description="Helical" evidence="11">
    <location>
        <begin position="30"/>
        <end position="48"/>
    </location>
</feature>
<evidence type="ECO:0000256" key="3">
    <source>
        <dbReference type="ARBA" id="ARBA00022448"/>
    </source>
</evidence>
<comment type="similarity">
    <text evidence="2">Belongs to the CPA3 antiporters (TC 2.A.63) subunit A family.</text>
</comment>
<feature type="transmembrane region" description="Helical" evidence="11">
    <location>
        <begin position="334"/>
        <end position="362"/>
    </location>
</feature>
<feature type="transmembrane region" description="Helical" evidence="11">
    <location>
        <begin position="78"/>
        <end position="99"/>
    </location>
</feature>
<feature type="transmembrane region" description="Helical" evidence="11">
    <location>
        <begin position="299"/>
        <end position="322"/>
    </location>
</feature>
<dbReference type="PRINTS" id="PR01434">
    <property type="entry name" value="NADHDHGNASE5"/>
</dbReference>
<keyword evidence="5" id="KW-1003">Cell membrane</keyword>
<keyword evidence="9 11" id="KW-0472">Membrane</keyword>
<proteinExistence type="inferred from homology"/>
<dbReference type="NCBIfam" id="NF009286">
    <property type="entry name" value="PRK12646.1"/>
    <property type="match status" value="1"/>
</dbReference>
<comment type="subcellular location">
    <subcellularLocation>
        <location evidence="1">Cell membrane</location>
        <topology evidence="1">Multi-pass membrane protein</topology>
    </subcellularLocation>
    <subcellularLocation>
        <location evidence="10">Membrane</location>
        <topology evidence="10">Multi-pass membrane protein</topology>
    </subcellularLocation>
</comment>
<keyword evidence="3" id="KW-0813">Transport</keyword>
<organism evidence="16 17">
    <name type="scientific">Staphylococcus delphini</name>
    <dbReference type="NCBI Taxonomy" id="53344"/>
    <lineage>
        <taxon>Bacteria</taxon>
        <taxon>Bacillati</taxon>
        <taxon>Bacillota</taxon>
        <taxon>Bacilli</taxon>
        <taxon>Bacillales</taxon>
        <taxon>Staphylococcaceae</taxon>
        <taxon>Staphylococcus</taxon>
        <taxon>Staphylococcus intermedius group</taxon>
    </lineage>
</organism>
<feature type="transmembrane region" description="Helical" evidence="11">
    <location>
        <begin position="425"/>
        <end position="448"/>
    </location>
</feature>
<dbReference type="InterPro" id="IPR001516">
    <property type="entry name" value="Proton_antipo_N"/>
</dbReference>
<dbReference type="GO" id="GO:0015297">
    <property type="term" value="F:antiporter activity"/>
    <property type="evidence" value="ECO:0007669"/>
    <property type="project" value="UniProtKB-KW"/>
</dbReference>
<feature type="transmembrane region" description="Helical" evidence="11">
    <location>
        <begin position="111"/>
        <end position="127"/>
    </location>
</feature>
<evidence type="ECO:0000259" key="12">
    <source>
        <dbReference type="Pfam" id="PF00361"/>
    </source>
</evidence>
<reference evidence="16 17" key="1">
    <citation type="journal article" date="2017" name="PLoS ONE">
        <title>Development of a real-time PCR for detection of Staphylococcus pseudintermedius using a novel automated comparison of whole-genome sequences.</title>
        <authorList>
            <person name="Verstappen K.M."/>
            <person name="Huijbregts L."/>
            <person name="Spaninks M."/>
            <person name="Wagenaar J.A."/>
            <person name="Fluit A.C."/>
            <person name="Duim B."/>
        </authorList>
    </citation>
    <scope>NUCLEOTIDE SEQUENCE [LARGE SCALE GENOMIC DNA]</scope>
    <source>
        <strain evidence="16 17">215070706401-1</strain>
    </source>
</reference>
<dbReference type="InterPro" id="IPR001750">
    <property type="entry name" value="ND/Mrp_TM"/>
</dbReference>
<evidence type="ECO:0000256" key="7">
    <source>
        <dbReference type="ARBA" id="ARBA00022989"/>
    </source>
</evidence>
<dbReference type="RefSeq" id="WP_096592808.1">
    <property type="nucleotide sequence ID" value="NZ_MWUU01000008.1"/>
</dbReference>
<dbReference type="GO" id="GO:0006811">
    <property type="term" value="P:monoatomic ion transport"/>
    <property type="evidence" value="ECO:0007669"/>
    <property type="project" value="UniProtKB-KW"/>
</dbReference>
<dbReference type="Pfam" id="PF13244">
    <property type="entry name" value="MbhD"/>
    <property type="match status" value="1"/>
</dbReference>
<evidence type="ECO:0000256" key="11">
    <source>
        <dbReference type="SAM" id="Phobius"/>
    </source>
</evidence>
<accession>A0A2A4GWB2</accession>
<evidence type="ECO:0000259" key="15">
    <source>
        <dbReference type="Pfam" id="PF20501"/>
    </source>
</evidence>
<comment type="caution">
    <text evidence="16">The sequence shown here is derived from an EMBL/GenBank/DDBJ whole genome shotgun (WGS) entry which is preliminary data.</text>
</comment>
<feature type="transmembrane region" description="Helical" evidence="11">
    <location>
        <begin position="767"/>
        <end position="786"/>
    </location>
</feature>
<keyword evidence="6 10" id="KW-0812">Transmembrane</keyword>
<keyword evidence="4" id="KW-0050">Antiport</keyword>
<feature type="domain" description="NADH-Ubiquinone oxidoreductase (complex I) chain 5 N-terminal" evidence="13">
    <location>
        <begin position="66"/>
        <end position="112"/>
    </location>
</feature>
<dbReference type="PANTHER" id="PTHR43373">
    <property type="entry name" value="NA(+)/H(+) ANTIPORTER SUBUNIT"/>
    <property type="match status" value="1"/>
</dbReference>
<feature type="domain" description="MrpA C-terminal/MbhD" evidence="14">
    <location>
        <begin position="632"/>
        <end position="695"/>
    </location>
</feature>
<feature type="transmembrane region" description="Helical" evidence="11">
    <location>
        <begin position="524"/>
        <end position="543"/>
    </location>
</feature>
<evidence type="ECO:0000313" key="16">
    <source>
        <dbReference type="EMBL" id="PCF55146.1"/>
    </source>
</evidence>
<dbReference type="PANTHER" id="PTHR43373:SF1">
    <property type="entry name" value="NA(+)_H(+) ANTIPORTER SUBUNIT A"/>
    <property type="match status" value="1"/>
</dbReference>
<feature type="transmembrane region" description="Helical" evidence="11">
    <location>
        <begin position="383"/>
        <end position="405"/>
    </location>
</feature>
<feature type="domain" description="NADH:quinone oxidoreductase/Mrp antiporter transmembrane" evidence="12">
    <location>
        <begin position="128"/>
        <end position="421"/>
    </location>
</feature>
<protein>
    <submittedName>
        <fullName evidence="16">Cation:proton antiporter</fullName>
    </submittedName>
</protein>
<dbReference type="AlphaFoldDB" id="A0A2A4GWB2"/>
<dbReference type="Pfam" id="PF20501">
    <property type="entry name" value="MbhE"/>
    <property type="match status" value="1"/>
</dbReference>
<evidence type="ECO:0000256" key="2">
    <source>
        <dbReference type="ARBA" id="ARBA00008483"/>
    </source>
</evidence>
<feature type="transmembrane region" description="Helical" evidence="11">
    <location>
        <begin position="165"/>
        <end position="186"/>
    </location>
</feature>
<name>A0A2A4GWB2_9STAP</name>
<gene>
    <name evidence="16" type="ORF">B5C08_07630</name>
</gene>
<feature type="transmembrane region" description="Helical" evidence="11">
    <location>
        <begin position="711"/>
        <end position="731"/>
    </location>
</feature>
<evidence type="ECO:0000256" key="1">
    <source>
        <dbReference type="ARBA" id="ARBA00004651"/>
    </source>
</evidence>
<dbReference type="InterPro" id="IPR050616">
    <property type="entry name" value="CPA3_Na-H_Antiporter_A"/>
</dbReference>
<evidence type="ECO:0000256" key="9">
    <source>
        <dbReference type="ARBA" id="ARBA00023136"/>
    </source>
</evidence>
<feature type="transmembrane region" description="Helical" evidence="11">
    <location>
        <begin position="469"/>
        <end position="491"/>
    </location>
</feature>
<feature type="transmembrane region" description="Helical" evidence="11">
    <location>
        <begin position="623"/>
        <end position="643"/>
    </location>
</feature>
<evidence type="ECO:0000256" key="6">
    <source>
        <dbReference type="ARBA" id="ARBA00022692"/>
    </source>
</evidence>
<dbReference type="Proteomes" id="UP000218335">
    <property type="component" value="Unassembled WGS sequence"/>
</dbReference>
<keyword evidence="8" id="KW-0406">Ion transport</keyword>
<evidence type="ECO:0000256" key="5">
    <source>
        <dbReference type="ARBA" id="ARBA00022475"/>
    </source>
</evidence>
<dbReference type="Pfam" id="PF00361">
    <property type="entry name" value="Proton_antipo_M"/>
    <property type="match status" value="1"/>
</dbReference>
<feature type="domain" description="MrpA C-terminal/MbhE" evidence="15">
    <location>
        <begin position="711"/>
        <end position="785"/>
    </location>
</feature>
<evidence type="ECO:0000256" key="4">
    <source>
        <dbReference type="ARBA" id="ARBA00022449"/>
    </source>
</evidence>
<feature type="transmembrane region" description="Helical" evidence="11">
    <location>
        <begin position="271"/>
        <end position="292"/>
    </location>
</feature>
<dbReference type="InterPro" id="IPR046806">
    <property type="entry name" value="MrpA_C/MbhE"/>
</dbReference>
<feature type="transmembrane region" description="Helical" evidence="11">
    <location>
        <begin position="673"/>
        <end position="691"/>
    </location>
</feature>
<feature type="transmembrane region" description="Helical" evidence="11">
    <location>
        <begin position="590"/>
        <end position="611"/>
    </location>
</feature>
<evidence type="ECO:0000313" key="17">
    <source>
        <dbReference type="Proteomes" id="UP000218335"/>
    </source>
</evidence>
<feature type="transmembrane region" description="Helical" evidence="11">
    <location>
        <begin position="132"/>
        <end position="153"/>
    </location>
</feature>
<evidence type="ECO:0000259" key="13">
    <source>
        <dbReference type="Pfam" id="PF00662"/>
    </source>
</evidence>
<evidence type="ECO:0000256" key="10">
    <source>
        <dbReference type="RuleBase" id="RU000320"/>
    </source>
</evidence>
<keyword evidence="7 11" id="KW-1133">Transmembrane helix</keyword>
<feature type="transmembrane region" description="Helical" evidence="11">
    <location>
        <begin position="650"/>
        <end position="667"/>
    </location>
</feature>
<dbReference type="InterPro" id="IPR025383">
    <property type="entry name" value="MrpA_C/MbhD"/>
</dbReference>